<dbReference type="InterPro" id="IPR046341">
    <property type="entry name" value="SET_dom_sf"/>
</dbReference>
<dbReference type="SUPFAM" id="SSF82199">
    <property type="entry name" value="SET domain"/>
    <property type="match status" value="1"/>
</dbReference>
<evidence type="ECO:0000256" key="4">
    <source>
        <dbReference type="SAM" id="MobiDB-lite"/>
    </source>
</evidence>
<feature type="domain" description="SET" evidence="5">
    <location>
        <begin position="26"/>
        <end position="260"/>
    </location>
</feature>
<organism evidence="6 7">
    <name type="scientific">Extremus antarcticus</name>
    <dbReference type="NCBI Taxonomy" id="702011"/>
    <lineage>
        <taxon>Eukaryota</taxon>
        <taxon>Fungi</taxon>
        <taxon>Dikarya</taxon>
        <taxon>Ascomycota</taxon>
        <taxon>Pezizomycotina</taxon>
        <taxon>Dothideomycetes</taxon>
        <taxon>Dothideomycetidae</taxon>
        <taxon>Mycosphaerellales</taxon>
        <taxon>Extremaceae</taxon>
        <taxon>Extremus</taxon>
    </lineage>
</organism>
<proteinExistence type="predicted"/>
<evidence type="ECO:0000256" key="3">
    <source>
        <dbReference type="ARBA" id="ARBA00022691"/>
    </source>
</evidence>
<dbReference type="PANTHER" id="PTHR13271:SF34">
    <property type="entry name" value="N-LYSINE METHYLTRANSFERASE SETD6"/>
    <property type="match status" value="1"/>
</dbReference>
<reference evidence="6" key="1">
    <citation type="submission" date="2023-04" db="EMBL/GenBank/DDBJ databases">
        <title>Black Yeasts Isolated from many extreme environments.</title>
        <authorList>
            <person name="Coleine C."/>
            <person name="Stajich J.E."/>
            <person name="Selbmann L."/>
        </authorList>
    </citation>
    <scope>NUCLEOTIDE SEQUENCE</scope>
    <source>
        <strain evidence="6">CCFEE 5312</strain>
    </source>
</reference>
<dbReference type="Proteomes" id="UP001271007">
    <property type="component" value="Unassembled WGS sequence"/>
</dbReference>
<evidence type="ECO:0000313" key="6">
    <source>
        <dbReference type="EMBL" id="KAK3048719.1"/>
    </source>
</evidence>
<sequence>MEIDDFDGKSRVFIDCLQQNGTAISPKIGLVDLRQRSAGRGVVAVQDIAEDEELFSIPRSACVLTAENSSLSSDIVQQVEDPWFSLILAMTYEYRLGQASKWHPYFEVLPAEFDTLMYWTDQELAFLQGSAVVDKIGKQTANQTFAEKITPIVRQHEATFKAEHLTDDDLLALLHRMGSTIMAYAFDLESSTQPSKSEEDGWEEDSDAGTISPKGMIPLADMLNADADRNNAKLYYEEDKVVMKAIKAVKMGEELFNDYGPLPRADVLRRYGYVTNNYAQYDVVEIPLKLIKEGLTKEVTTENVTLLPSELESRLEYLEQQGFMDDSYDIALVSNEDGQMPEEFTTLINALTLGADDFAKLKKKEKLPKPELTREGAQLAHCVFLDRRNQYPARTGDVGSYPHDEVVMDTRTANTRTGRRYQMAMSVVNGELAVLQEAIDTTRKLMAGSDSKRKVEDSPTDSPKGGKRQKT</sequence>
<feature type="region of interest" description="Disordered" evidence="4">
    <location>
        <begin position="191"/>
        <end position="213"/>
    </location>
</feature>
<keyword evidence="7" id="KW-1185">Reference proteome</keyword>
<dbReference type="Pfam" id="PF00856">
    <property type="entry name" value="SET"/>
    <property type="match status" value="1"/>
</dbReference>
<dbReference type="AlphaFoldDB" id="A0AAJ0G922"/>
<dbReference type="Gene3D" id="3.90.1410.10">
    <property type="entry name" value="set domain protein methyltransferase, domain 1"/>
    <property type="match status" value="1"/>
</dbReference>
<keyword evidence="3" id="KW-0949">S-adenosyl-L-methionine</keyword>
<dbReference type="PANTHER" id="PTHR13271">
    <property type="entry name" value="UNCHARACTERIZED PUTATIVE METHYLTRANSFERASE"/>
    <property type="match status" value="1"/>
</dbReference>
<dbReference type="InterPro" id="IPR036464">
    <property type="entry name" value="Rubisco_LSMT_subst-bd_sf"/>
</dbReference>
<evidence type="ECO:0000256" key="1">
    <source>
        <dbReference type="ARBA" id="ARBA00022603"/>
    </source>
</evidence>
<dbReference type="InterPro" id="IPR001214">
    <property type="entry name" value="SET_dom"/>
</dbReference>
<accession>A0AAJ0G922</accession>
<evidence type="ECO:0000256" key="2">
    <source>
        <dbReference type="ARBA" id="ARBA00022679"/>
    </source>
</evidence>
<comment type="caution">
    <text evidence="6">The sequence shown here is derived from an EMBL/GenBank/DDBJ whole genome shotgun (WGS) entry which is preliminary data.</text>
</comment>
<evidence type="ECO:0000259" key="5">
    <source>
        <dbReference type="PROSITE" id="PS50280"/>
    </source>
</evidence>
<dbReference type="GO" id="GO:0032259">
    <property type="term" value="P:methylation"/>
    <property type="evidence" value="ECO:0007669"/>
    <property type="project" value="UniProtKB-KW"/>
</dbReference>
<keyword evidence="2" id="KW-0808">Transferase</keyword>
<dbReference type="GO" id="GO:0016279">
    <property type="term" value="F:protein-lysine N-methyltransferase activity"/>
    <property type="evidence" value="ECO:0007669"/>
    <property type="project" value="TreeGrafter"/>
</dbReference>
<dbReference type="FunFam" id="3.90.1410.10:FF:000007">
    <property type="entry name" value="Ribosomal lysine N-methyltransferase 4"/>
    <property type="match status" value="1"/>
</dbReference>
<name>A0AAJ0G922_9PEZI</name>
<keyword evidence="1" id="KW-0489">Methyltransferase</keyword>
<dbReference type="InterPro" id="IPR050600">
    <property type="entry name" value="SETD3_SETD6_MTase"/>
</dbReference>
<protein>
    <submittedName>
        <fullName evidence="6">Ribosomal lysine N-methyltransferase 4</fullName>
    </submittedName>
</protein>
<dbReference type="Gene3D" id="3.90.1420.10">
    <property type="entry name" value="Rubisco LSMT, substrate-binding domain"/>
    <property type="match status" value="1"/>
</dbReference>
<dbReference type="EMBL" id="JAWDJX010000046">
    <property type="protein sequence ID" value="KAK3048719.1"/>
    <property type="molecule type" value="Genomic_DNA"/>
</dbReference>
<feature type="region of interest" description="Disordered" evidence="4">
    <location>
        <begin position="445"/>
        <end position="471"/>
    </location>
</feature>
<gene>
    <name evidence="6" type="primary">RMS1</name>
    <name evidence="6" type="ORF">LTR09_010028</name>
</gene>
<dbReference type="PROSITE" id="PS50280">
    <property type="entry name" value="SET"/>
    <property type="match status" value="1"/>
</dbReference>
<dbReference type="GO" id="GO:0005634">
    <property type="term" value="C:nucleus"/>
    <property type="evidence" value="ECO:0007669"/>
    <property type="project" value="TreeGrafter"/>
</dbReference>
<evidence type="ECO:0000313" key="7">
    <source>
        <dbReference type="Proteomes" id="UP001271007"/>
    </source>
</evidence>